<dbReference type="Proteomes" id="UP000789525">
    <property type="component" value="Unassembled WGS sequence"/>
</dbReference>
<evidence type="ECO:0000313" key="1">
    <source>
        <dbReference type="EMBL" id="CAG8507967.1"/>
    </source>
</evidence>
<comment type="caution">
    <text evidence="1">The sequence shown here is derived from an EMBL/GenBank/DDBJ whole genome shotgun (WGS) entry which is preliminary data.</text>
</comment>
<name>A0ACA9L300_9GLOM</name>
<protein>
    <submittedName>
        <fullName evidence="1">16130_t:CDS:1</fullName>
    </submittedName>
</protein>
<sequence length="236" mass="26862">MTSLVDSTERIYYRDTYLDKLEAKIVGVGKDEEGDYVIFDKTIFHPQGGGQPDDQGYIELKGRQFAIKKLWASRNPDEQPYLVKHYYEKDAVFNMEEQVNETALQTINMEARKLFARYHSAGHLLSNAVNKLYPGIDGCNGNHFPKTAFVIFEGSPLPNLQELKQKLGEQVNELVKSSLPVKIDWNSKPRTIQFGDFKSYPCGGTHVANTLEIGEITIRNVKKDKGRLRVGYDINE</sequence>
<accession>A0ACA9L300</accession>
<proteinExistence type="predicted"/>
<gene>
    <name evidence="1" type="ORF">ACOLOM_LOCUS3092</name>
</gene>
<organism evidence="1 2">
    <name type="scientific">Acaulospora colombiana</name>
    <dbReference type="NCBI Taxonomy" id="27376"/>
    <lineage>
        <taxon>Eukaryota</taxon>
        <taxon>Fungi</taxon>
        <taxon>Fungi incertae sedis</taxon>
        <taxon>Mucoromycota</taxon>
        <taxon>Glomeromycotina</taxon>
        <taxon>Glomeromycetes</taxon>
        <taxon>Diversisporales</taxon>
        <taxon>Acaulosporaceae</taxon>
        <taxon>Acaulospora</taxon>
    </lineage>
</organism>
<keyword evidence="2" id="KW-1185">Reference proteome</keyword>
<evidence type="ECO:0000313" key="2">
    <source>
        <dbReference type="Proteomes" id="UP000789525"/>
    </source>
</evidence>
<reference evidence="1" key="1">
    <citation type="submission" date="2021-06" db="EMBL/GenBank/DDBJ databases">
        <authorList>
            <person name="Kallberg Y."/>
            <person name="Tangrot J."/>
            <person name="Rosling A."/>
        </authorList>
    </citation>
    <scope>NUCLEOTIDE SEQUENCE</scope>
    <source>
        <strain evidence="1">CL356</strain>
    </source>
</reference>
<dbReference type="EMBL" id="CAJVPT010004412">
    <property type="protein sequence ID" value="CAG8507967.1"/>
    <property type="molecule type" value="Genomic_DNA"/>
</dbReference>